<organism evidence="9 10">
    <name type="scientific">Cylindrodendrum hubeiense</name>
    <dbReference type="NCBI Taxonomy" id="595255"/>
    <lineage>
        <taxon>Eukaryota</taxon>
        <taxon>Fungi</taxon>
        <taxon>Dikarya</taxon>
        <taxon>Ascomycota</taxon>
        <taxon>Pezizomycotina</taxon>
        <taxon>Sordariomycetes</taxon>
        <taxon>Hypocreomycetidae</taxon>
        <taxon>Hypocreales</taxon>
        <taxon>Nectriaceae</taxon>
        <taxon>Cylindrodendrum</taxon>
    </lineage>
</organism>
<dbReference type="InterPro" id="IPR036640">
    <property type="entry name" value="ABC1_TM_sf"/>
</dbReference>
<dbReference type="GO" id="GO:0140359">
    <property type="term" value="F:ABC-type transporter activity"/>
    <property type="evidence" value="ECO:0007669"/>
    <property type="project" value="InterPro"/>
</dbReference>
<dbReference type="InterPro" id="IPR011527">
    <property type="entry name" value="ABC1_TM_dom"/>
</dbReference>
<gene>
    <name evidence="9" type="ORF">G7Z17_g1526</name>
</gene>
<reference evidence="9" key="1">
    <citation type="submission" date="2020-03" db="EMBL/GenBank/DDBJ databases">
        <title>Draft Genome Sequence of Cylindrodendrum hubeiense.</title>
        <authorList>
            <person name="Buettner E."/>
            <person name="Kellner H."/>
        </authorList>
    </citation>
    <scope>NUCLEOTIDE SEQUENCE</scope>
    <source>
        <strain evidence="9">IHI 201604</strain>
    </source>
</reference>
<keyword evidence="4" id="KW-0067">ATP-binding</keyword>
<dbReference type="AlphaFoldDB" id="A0A9P5HEN8"/>
<keyword evidence="1" id="KW-0813">Transport</keyword>
<evidence type="ECO:0000256" key="3">
    <source>
        <dbReference type="ARBA" id="ARBA00022741"/>
    </source>
</evidence>
<feature type="transmembrane region" description="Helical" evidence="7">
    <location>
        <begin position="50"/>
        <end position="69"/>
    </location>
</feature>
<dbReference type="Pfam" id="PF00664">
    <property type="entry name" value="ABC_membrane"/>
    <property type="match status" value="1"/>
</dbReference>
<evidence type="ECO:0000256" key="4">
    <source>
        <dbReference type="ARBA" id="ARBA00022840"/>
    </source>
</evidence>
<proteinExistence type="predicted"/>
<sequence length="276" mass="29977">MRPDSGQITNHVAADLEKISVLRYSVMAGFMVPVEVAVASVLLYQTMGWSYVPGLVIIIATRIPISWYVGRYQGHAQSAVMAAIDARVRRVSEVVKGLQTVQMLGQAMAFRTWIDEKREKELIAIWAKMKVVVASDTLSAGFVLVPLVVSLSLYTMLAGLPLTPTMVFTVVSIFNTLKSMMSLAVIGVSTYAQAMVSLKRVLAFLDDELLHGGDWTSNAIETTYTDEEPDRAQYTFGALDATIQVYGSDGSPRTILKSVSFGLVKGGLNVITGKTG</sequence>
<name>A0A9P5HEN8_9HYPO</name>
<keyword evidence="3" id="KW-0547">Nucleotide-binding</keyword>
<evidence type="ECO:0000313" key="10">
    <source>
        <dbReference type="Proteomes" id="UP000722485"/>
    </source>
</evidence>
<dbReference type="PANTHER" id="PTHR24223:SF464">
    <property type="entry name" value="ABC-TYPE TRANSPORTER CICA"/>
    <property type="match status" value="1"/>
</dbReference>
<dbReference type="OrthoDB" id="6500128at2759"/>
<evidence type="ECO:0000256" key="5">
    <source>
        <dbReference type="ARBA" id="ARBA00022989"/>
    </source>
</evidence>
<keyword evidence="10" id="KW-1185">Reference proteome</keyword>
<dbReference type="Gene3D" id="1.20.1560.10">
    <property type="entry name" value="ABC transporter type 1, transmembrane domain"/>
    <property type="match status" value="1"/>
</dbReference>
<feature type="transmembrane region" description="Helical" evidence="7">
    <location>
        <begin position="166"/>
        <end position="192"/>
    </location>
</feature>
<accession>A0A9P5HEN8</accession>
<evidence type="ECO:0000256" key="1">
    <source>
        <dbReference type="ARBA" id="ARBA00022448"/>
    </source>
</evidence>
<dbReference type="GO" id="GO:0016020">
    <property type="term" value="C:membrane"/>
    <property type="evidence" value="ECO:0007669"/>
    <property type="project" value="InterPro"/>
</dbReference>
<keyword evidence="6 7" id="KW-0472">Membrane</keyword>
<dbReference type="GO" id="GO:0005524">
    <property type="term" value="F:ATP binding"/>
    <property type="evidence" value="ECO:0007669"/>
    <property type="project" value="UniProtKB-KW"/>
</dbReference>
<evidence type="ECO:0000256" key="2">
    <source>
        <dbReference type="ARBA" id="ARBA00022692"/>
    </source>
</evidence>
<dbReference type="EMBL" id="JAANBB010000013">
    <property type="protein sequence ID" value="KAF7556293.1"/>
    <property type="molecule type" value="Genomic_DNA"/>
</dbReference>
<dbReference type="PANTHER" id="PTHR24223">
    <property type="entry name" value="ATP-BINDING CASSETTE SUB-FAMILY C"/>
    <property type="match status" value="1"/>
</dbReference>
<feature type="transmembrane region" description="Helical" evidence="7">
    <location>
        <begin position="21"/>
        <end position="44"/>
    </location>
</feature>
<evidence type="ECO:0000313" key="9">
    <source>
        <dbReference type="EMBL" id="KAF7556293.1"/>
    </source>
</evidence>
<dbReference type="Proteomes" id="UP000722485">
    <property type="component" value="Unassembled WGS sequence"/>
</dbReference>
<protein>
    <recommendedName>
        <fullName evidence="8">ABC transmembrane type-1 domain-containing protein</fullName>
    </recommendedName>
</protein>
<dbReference type="InterPro" id="IPR050173">
    <property type="entry name" value="ABC_transporter_C-like"/>
</dbReference>
<evidence type="ECO:0000256" key="6">
    <source>
        <dbReference type="ARBA" id="ARBA00023136"/>
    </source>
</evidence>
<evidence type="ECO:0000259" key="8">
    <source>
        <dbReference type="PROSITE" id="PS50929"/>
    </source>
</evidence>
<dbReference type="SUPFAM" id="SSF90123">
    <property type="entry name" value="ABC transporter transmembrane region"/>
    <property type="match status" value="1"/>
</dbReference>
<feature type="domain" description="ABC transmembrane type-1" evidence="8">
    <location>
        <begin position="1"/>
        <end position="193"/>
    </location>
</feature>
<dbReference type="PROSITE" id="PS50929">
    <property type="entry name" value="ABC_TM1F"/>
    <property type="match status" value="1"/>
</dbReference>
<comment type="caution">
    <text evidence="9">The sequence shown here is derived from an EMBL/GenBank/DDBJ whole genome shotgun (WGS) entry which is preliminary data.</text>
</comment>
<evidence type="ECO:0000256" key="7">
    <source>
        <dbReference type="SAM" id="Phobius"/>
    </source>
</evidence>
<feature type="transmembrane region" description="Helical" evidence="7">
    <location>
        <begin position="138"/>
        <end position="160"/>
    </location>
</feature>
<keyword evidence="5 7" id="KW-1133">Transmembrane helix</keyword>
<keyword evidence="2 7" id="KW-0812">Transmembrane</keyword>